<dbReference type="RefSeq" id="WP_056968852.1">
    <property type="nucleotide sequence ID" value="NZ_AYZK01000001.1"/>
</dbReference>
<dbReference type="EMBL" id="AYZK01000001">
    <property type="protein sequence ID" value="KRM87789.1"/>
    <property type="molecule type" value="Genomic_DNA"/>
</dbReference>
<dbReference type="Proteomes" id="UP000051789">
    <property type="component" value="Unassembled WGS sequence"/>
</dbReference>
<evidence type="ECO:0000256" key="6">
    <source>
        <dbReference type="HAMAP-Rule" id="MF_01114"/>
    </source>
</evidence>
<feature type="domain" description="RecX first three-helical" evidence="9">
    <location>
        <begin position="61"/>
        <end position="100"/>
    </location>
</feature>
<gene>
    <name evidence="6" type="primary">recX</name>
    <name evidence="10" type="ORF">FD19_GL000064</name>
</gene>
<dbReference type="InterPro" id="IPR003783">
    <property type="entry name" value="Regulatory_RecX"/>
</dbReference>
<dbReference type="InterPro" id="IPR053926">
    <property type="entry name" value="RecX_HTH_1st"/>
</dbReference>
<dbReference type="Gene3D" id="1.10.10.10">
    <property type="entry name" value="Winged helix-like DNA-binding domain superfamily/Winged helix DNA-binding domain"/>
    <property type="match status" value="4"/>
</dbReference>
<feature type="domain" description="RecX third three-helical" evidence="8">
    <location>
        <begin position="211"/>
        <end position="258"/>
    </location>
</feature>
<dbReference type="NCBIfam" id="NF010733">
    <property type="entry name" value="PRK14135.1"/>
    <property type="match status" value="1"/>
</dbReference>
<feature type="domain" description="RecX second three-helical" evidence="7">
    <location>
        <begin position="107"/>
        <end position="146"/>
    </location>
</feature>
<dbReference type="InterPro" id="IPR053924">
    <property type="entry name" value="RecX_HTH_2nd"/>
</dbReference>
<dbReference type="PANTHER" id="PTHR33602:SF1">
    <property type="entry name" value="REGULATORY PROTEIN RECX FAMILY PROTEIN"/>
    <property type="match status" value="1"/>
</dbReference>
<dbReference type="AlphaFoldDB" id="A0A0R2C7N7"/>
<sequence length="267" mass="30104">MAVITAVTPQKRRGYYNIFVDGHFALGVSEDTLVRFRLVKGAELDADQMAHVQSENALSRAMAVAFTYLNHQARTAREVHDRLADEDIPEDAIATVLTRLQDRGYIDDAKYAQYFADDNVTMGDRGPRQLAHRLRQKGISAAVVERVVADYTPEQRLAVGTRVAQRVVRHGTRKSHVALVRSLKTTLMQKGFDSDDIDQIVAAAVPAVDEEQETDLLVVAARKAWRQKHRYAGRERRMKVKQALVRKGFQYDAIDAVLDDLETDDDE</sequence>
<dbReference type="GO" id="GO:0005737">
    <property type="term" value="C:cytoplasm"/>
    <property type="evidence" value="ECO:0007669"/>
    <property type="project" value="UniProtKB-SubCell"/>
</dbReference>
<comment type="function">
    <text evidence="1 6">Modulates RecA activity.</text>
</comment>
<dbReference type="Pfam" id="PF21981">
    <property type="entry name" value="RecX_HTH3"/>
    <property type="match status" value="1"/>
</dbReference>
<name>A0A0R2C7N7_9LACO</name>
<dbReference type="InterPro" id="IPR036388">
    <property type="entry name" value="WH-like_DNA-bd_sf"/>
</dbReference>
<comment type="caution">
    <text evidence="10">The sequence shown here is derived from an EMBL/GenBank/DDBJ whole genome shotgun (WGS) entry which is preliminary data.</text>
</comment>
<dbReference type="Pfam" id="PF21982">
    <property type="entry name" value="RecX_HTH1"/>
    <property type="match status" value="1"/>
</dbReference>
<organism evidence="10 11">
    <name type="scientific">Lacticaseibacillus thailandensis DSM 22698 = JCM 13996</name>
    <dbReference type="NCBI Taxonomy" id="1423810"/>
    <lineage>
        <taxon>Bacteria</taxon>
        <taxon>Bacillati</taxon>
        <taxon>Bacillota</taxon>
        <taxon>Bacilli</taxon>
        <taxon>Lactobacillales</taxon>
        <taxon>Lactobacillaceae</taxon>
        <taxon>Lacticaseibacillus</taxon>
    </lineage>
</organism>
<evidence type="ECO:0000256" key="2">
    <source>
        <dbReference type="ARBA" id="ARBA00004496"/>
    </source>
</evidence>
<dbReference type="Pfam" id="PF02631">
    <property type="entry name" value="RecX_HTH2"/>
    <property type="match status" value="1"/>
</dbReference>
<evidence type="ECO:0000256" key="4">
    <source>
        <dbReference type="ARBA" id="ARBA00018111"/>
    </source>
</evidence>
<comment type="subcellular location">
    <subcellularLocation>
        <location evidence="2 6">Cytoplasm</location>
    </subcellularLocation>
</comment>
<dbReference type="InterPro" id="IPR053925">
    <property type="entry name" value="RecX_HTH_3rd"/>
</dbReference>
<dbReference type="PANTHER" id="PTHR33602">
    <property type="entry name" value="REGULATORY PROTEIN RECX FAMILY PROTEIN"/>
    <property type="match status" value="1"/>
</dbReference>
<dbReference type="HAMAP" id="MF_01114">
    <property type="entry name" value="RecX"/>
    <property type="match status" value="1"/>
</dbReference>
<dbReference type="GO" id="GO:0006282">
    <property type="term" value="P:regulation of DNA repair"/>
    <property type="evidence" value="ECO:0007669"/>
    <property type="project" value="UniProtKB-UniRule"/>
</dbReference>
<evidence type="ECO:0000313" key="11">
    <source>
        <dbReference type="Proteomes" id="UP000051789"/>
    </source>
</evidence>
<evidence type="ECO:0000259" key="9">
    <source>
        <dbReference type="Pfam" id="PF21982"/>
    </source>
</evidence>
<evidence type="ECO:0000256" key="1">
    <source>
        <dbReference type="ARBA" id="ARBA00003529"/>
    </source>
</evidence>
<dbReference type="STRING" id="1423810.FD19_GL000064"/>
<proteinExistence type="inferred from homology"/>
<keyword evidence="5 6" id="KW-0963">Cytoplasm</keyword>
<evidence type="ECO:0000259" key="7">
    <source>
        <dbReference type="Pfam" id="PF02631"/>
    </source>
</evidence>
<evidence type="ECO:0000313" key="10">
    <source>
        <dbReference type="EMBL" id="KRM87789.1"/>
    </source>
</evidence>
<evidence type="ECO:0000259" key="8">
    <source>
        <dbReference type="Pfam" id="PF21981"/>
    </source>
</evidence>
<evidence type="ECO:0000256" key="3">
    <source>
        <dbReference type="ARBA" id="ARBA00009695"/>
    </source>
</evidence>
<reference evidence="10 11" key="1">
    <citation type="journal article" date="2015" name="Genome Announc.">
        <title>Expanding the biotechnology potential of lactobacilli through comparative genomics of 213 strains and associated genera.</title>
        <authorList>
            <person name="Sun Z."/>
            <person name="Harris H.M."/>
            <person name="McCann A."/>
            <person name="Guo C."/>
            <person name="Argimon S."/>
            <person name="Zhang W."/>
            <person name="Yang X."/>
            <person name="Jeffery I.B."/>
            <person name="Cooney J.C."/>
            <person name="Kagawa T.F."/>
            <person name="Liu W."/>
            <person name="Song Y."/>
            <person name="Salvetti E."/>
            <person name="Wrobel A."/>
            <person name="Rasinkangas P."/>
            <person name="Parkhill J."/>
            <person name="Rea M.C."/>
            <person name="O'Sullivan O."/>
            <person name="Ritari J."/>
            <person name="Douillard F.P."/>
            <person name="Paul Ross R."/>
            <person name="Yang R."/>
            <person name="Briner A.E."/>
            <person name="Felis G.E."/>
            <person name="de Vos W.M."/>
            <person name="Barrangou R."/>
            <person name="Klaenhammer T.R."/>
            <person name="Caufield P.W."/>
            <person name="Cui Y."/>
            <person name="Zhang H."/>
            <person name="O'Toole P.W."/>
        </authorList>
    </citation>
    <scope>NUCLEOTIDE SEQUENCE [LARGE SCALE GENOMIC DNA]</scope>
    <source>
        <strain evidence="10 11">DSM 22698</strain>
    </source>
</reference>
<accession>A0A0R2C7N7</accession>
<evidence type="ECO:0000256" key="5">
    <source>
        <dbReference type="ARBA" id="ARBA00022490"/>
    </source>
</evidence>
<protein>
    <recommendedName>
        <fullName evidence="4 6">Regulatory protein RecX</fullName>
    </recommendedName>
</protein>
<dbReference type="PATRIC" id="fig|1423810.4.peg.64"/>
<comment type="similarity">
    <text evidence="3 6">Belongs to the RecX family.</text>
</comment>
<keyword evidence="11" id="KW-1185">Reference proteome</keyword>